<dbReference type="Proteomes" id="UP001195903">
    <property type="component" value="Unassembled WGS sequence"/>
</dbReference>
<feature type="transmembrane region" description="Helical" evidence="1">
    <location>
        <begin position="89"/>
        <end position="111"/>
    </location>
</feature>
<dbReference type="EMBL" id="JAHEPS010000002">
    <property type="protein sequence ID" value="MBT1444562.1"/>
    <property type="molecule type" value="Genomic_DNA"/>
</dbReference>
<feature type="transmembrane region" description="Helical" evidence="1">
    <location>
        <begin position="117"/>
        <end position="139"/>
    </location>
</feature>
<keyword evidence="3" id="KW-1185">Reference proteome</keyword>
<gene>
    <name evidence="2" type="ORF">KJI95_08465</name>
</gene>
<evidence type="ECO:0000313" key="3">
    <source>
        <dbReference type="Proteomes" id="UP001195903"/>
    </source>
</evidence>
<reference evidence="2 3" key="1">
    <citation type="submission" date="2021-05" db="EMBL/GenBank/DDBJ databases">
        <title>Shewanella sp. JM162201.</title>
        <authorList>
            <person name="Xu S."/>
            <person name="Li A."/>
        </authorList>
    </citation>
    <scope>NUCLEOTIDE SEQUENCE [LARGE SCALE GENOMIC DNA]</scope>
    <source>
        <strain evidence="2 3">JM162201</strain>
    </source>
</reference>
<comment type="caution">
    <text evidence="2">The sequence shown here is derived from an EMBL/GenBank/DDBJ whole genome shotgun (WGS) entry which is preliminary data.</text>
</comment>
<keyword evidence="1" id="KW-1133">Transmembrane helix</keyword>
<feature type="transmembrane region" description="Helical" evidence="1">
    <location>
        <begin position="54"/>
        <end position="77"/>
    </location>
</feature>
<evidence type="ECO:0000313" key="2">
    <source>
        <dbReference type="EMBL" id="MBT1444562.1"/>
    </source>
</evidence>
<keyword evidence="1" id="KW-0812">Transmembrane</keyword>
<sequence length="155" mass="17537">MKKLNGYPDWFFYLLLGAMLMSALTGLALFPWVMEFKLEWELGSTLPGSMRLPIVSSHALASFILLMLLGALWQVHIRAGWRRRENHKSGLMLALSLLLLMLTGTGLYYLSSSDWQLSASLIHSAAGLMLSLGFIWHWIAGRRIRLGLIARAKHR</sequence>
<evidence type="ECO:0000256" key="1">
    <source>
        <dbReference type="SAM" id="Phobius"/>
    </source>
</evidence>
<protein>
    <recommendedName>
        <fullName evidence="4">DUF4405 domain-containing protein</fullName>
    </recommendedName>
</protein>
<dbReference type="RefSeq" id="WP_214506737.1">
    <property type="nucleotide sequence ID" value="NZ_JAHEPS010000002.1"/>
</dbReference>
<accession>A0ABS5V273</accession>
<evidence type="ECO:0008006" key="4">
    <source>
        <dbReference type="Google" id="ProtNLM"/>
    </source>
</evidence>
<keyword evidence="1" id="KW-0472">Membrane</keyword>
<name>A0ABS5V273_9GAMM</name>
<feature type="transmembrane region" description="Helical" evidence="1">
    <location>
        <begin position="12"/>
        <end position="34"/>
    </location>
</feature>
<proteinExistence type="predicted"/>
<organism evidence="2 3">
    <name type="scientific">Shewanella jiangmenensis</name>
    <dbReference type="NCBI Taxonomy" id="2837387"/>
    <lineage>
        <taxon>Bacteria</taxon>
        <taxon>Pseudomonadati</taxon>
        <taxon>Pseudomonadota</taxon>
        <taxon>Gammaproteobacteria</taxon>
        <taxon>Alteromonadales</taxon>
        <taxon>Shewanellaceae</taxon>
        <taxon>Shewanella</taxon>
    </lineage>
</organism>